<evidence type="ECO:0000313" key="3">
    <source>
        <dbReference type="EMBL" id="TFK39559.1"/>
    </source>
</evidence>
<organism evidence="3 4">
    <name type="scientific">Crucibulum laeve</name>
    <dbReference type="NCBI Taxonomy" id="68775"/>
    <lineage>
        <taxon>Eukaryota</taxon>
        <taxon>Fungi</taxon>
        <taxon>Dikarya</taxon>
        <taxon>Basidiomycota</taxon>
        <taxon>Agaricomycotina</taxon>
        <taxon>Agaricomycetes</taxon>
        <taxon>Agaricomycetidae</taxon>
        <taxon>Agaricales</taxon>
        <taxon>Agaricineae</taxon>
        <taxon>Nidulariaceae</taxon>
        <taxon>Crucibulum</taxon>
    </lineage>
</organism>
<keyword evidence="1" id="KW-0677">Repeat</keyword>
<protein>
    <recommendedName>
        <fullName evidence="2">Nephrocystin 3-like N-terminal domain-containing protein</fullName>
    </recommendedName>
</protein>
<evidence type="ECO:0000256" key="1">
    <source>
        <dbReference type="ARBA" id="ARBA00022737"/>
    </source>
</evidence>
<keyword evidence="4" id="KW-1185">Reference proteome</keyword>
<dbReference type="Proteomes" id="UP000308652">
    <property type="component" value="Unassembled WGS sequence"/>
</dbReference>
<sequence length="282" mass="31859">CHPSTHLEVIVEIEKWIEDSGSCPILWLNGPAGSGKSAISQTIAECCADKKKIASFFFLCGTGEHSKFQCLIPTLAHQVSMFNLAIESIFLDTMSKEPDLHHKKALSYQLGKLLIKPITATGLELSKIIIIIDALDECDDKEWISQLIKALSIICITHNVQLPFKLFLTNCVEQHIQEQFNWLIKQSVVKYLSLQNFDATNDIQVYLKSELSSLYERKFIIMQDIPGPWPSTKHLRKLSDNAAGSFIITSTLVKFIEEKGHPDDNLKKALYMKDGLDPVYHQ</sequence>
<dbReference type="STRING" id="68775.A0A5C3M2D2"/>
<dbReference type="Pfam" id="PF24883">
    <property type="entry name" value="NPHP3_N"/>
    <property type="match status" value="1"/>
</dbReference>
<feature type="domain" description="Nephrocystin 3-like N-terminal" evidence="2">
    <location>
        <begin position="12"/>
        <end position="169"/>
    </location>
</feature>
<dbReference type="PANTHER" id="PTHR10039">
    <property type="entry name" value="AMELOGENIN"/>
    <property type="match status" value="1"/>
</dbReference>
<dbReference type="Gene3D" id="3.40.50.300">
    <property type="entry name" value="P-loop containing nucleotide triphosphate hydrolases"/>
    <property type="match status" value="1"/>
</dbReference>
<dbReference type="SUPFAM" id="SSF52540">
    <property type="entry name" value="P-loop containing nucleoside triphosphate hydrolases"/>
    <property type="match status" value="1"/>
</dbReference>
<dbReference type="InterPro" id="IPR056884">
    <property type="entry name" value="NPHP3-like_N"/>
</dbReference>
<reference evidence="3 4" key="1">
    <citation type="journal article" date="2019" name="Nat. Ecol. Evol.">
        <title>Megaphylogeny resolves global patterns of mushroom evolution.</title>
        <authorList>
            <person name="Varga T."/>
            <person name="Krizsan K."/>
            <person name="Foldi C."/>
            <person name="Dima B."/>
            <person name="Sanchez-Garcia M."/>
            <person name="Sanchez-Ramirez S."/>
            <person name="Szollosi G.J."/>
            <person name="Szarkandi J.G."/>
            <person name="Papp V."/>
            <person name="Albert L."/>
            <person name="Andreopoulos W."/>
            <person name="Angelini C."/>
            <person name="Antonin V."/>
            <person name="Barry K.W."/>
            <person name="Bougher N.L."/>
            <person name="Buchanan P."/>
            <person name="Buyck B."/>
            <person name="Bense V."/>
            <person name="Catcheside P."/>
            <person name="Chovatia M."/>
            <person name="Cooper J."/>
            <person name="Damon W."/>
            <person name="Desjardin D."/>
            <person name="Finy P."/>
            <person name="Geml J."/>
            <person name="Haridas S."/>
            <person name="Hughes K."/>
            <person name="Justo A."/>
            <person name="Karasinski D."/>
            <person name="Kautmanova I."/>
            <person name="Kiss B."/>
            <person name="Kocsube S."/>
            <person name="Kotiranta H."/>
            <person name="LaButti K.M."/>
            <person name="Lechner B.E."/>
            <person name="Liimatainen K."/>
            <person name="Lipzen A."/>
            <person name="Lukacs Z."/>
            <person name="Mihaltcheva S."/>
            <person name="Morgado L.N."/>
            <person name="Niskanen T."/>
            <person name="Noordeloos M.E."/>
            <person name="Ohm R.A."/>
            <person name="Ortiz-Santana B."/>
            <person name="Ovrebo C."/>
            <person name="Racz N."/>
            <person name="Riley R."/>
            <person name="Savchenko A."/>
            <person name="Shiryaev A."/>
            <person name="Soop K."/>
            <person name="Spirin V."/>
            <person name="Szebenyi C."/>
            <person name="Tomsovsky M."/>
            <person name="Tulloss R.E."/>
            <person name="Uehling J."/>
            <person name="Grigoriev I.V."/>
            <person name="Vagvolgyi C."/>
            <person name="Papp T."/>
            <person name="Martin F.M."/>
            <person name="Miettinen O."/>
            <person name="Hibbett D.S."/>
            <person name="Nagy L.G."/>
        </authorList>
    </citation>
    <scope>NUCLEOTIDE SEQUENCE [LARGE SCALE GENOMIC DNA]</scope>
    <source>
        <strain evidence="3 4">CBS 166.37</strain>
    </source>
</reference>
<evidence type="ECO:0000259" key="2">
    <source>
        <dbReference type="Pfam" id="PF24883"/>
    </source>
</evidence>
<dbReference type="PANTHER" id="PTHR10039:SF16">
    <property type="entry name" value="GPI INOSITOL-DEACYLASE"/>
    <property type="match status" value="1"/>
</dbReference>
<dbReference type="AlphaFoldDB" id="A0A5C3M2D2"/>
<proteinExistence type="predicted"/>
<feature type="non-terminal residue" evidence="3">
    <location>
        <position position="1"/>
    </location>
</feature>
<name>A0A5C3M2D2_9AGAR</name>
<dbReference type="EMBL" id="ML213599">
    <property type="protein sequence ID" value="TFK39559.1"/>
    <property type="molecule type" value="Genomic_DNA"/>
</dbReference>
<dbReference type="InterPro" id="IPR027417">
    <property type="entry name" value="P-loop_NTPase"/>
</dbReference>
<dbReference type="OrthoDB" id="3057150at2759"/>
<feature type="non-terminal residue" evidence="3">
    <location>
        <position position="282"/>
    </location>
</feature>
<gene>
    <name evidence="3" type="ORF">BDQ12DRAFT_585346</name>
</gene>
<accession>A0A5C3M2D2</accession>
<evidence type="ECO:0000313" key="4">
    <source>
        <dbReference type="Proteomes" id="UP000308652"/>
    </source>
</evidence>